<organism evidence="1 2">
    <name type="scientific">Streptomyces hoynatensis</name>
    <dbReference type="NCBI Taxonomy" id="1141874"/>
    <lineage>
        <taxon>Bacteria</taxon>
        <taxon>Bacillati</taxon>
        <taxon>Actinomycetota</taxon>
        <taxon>Actinomycetes</taxon>
        <taxon>Kitasatosporales</taxon>
        <taxon>Streptomycetaceae</taxon>
        <taxon>Streptomyces</taxon>
    </lineage>
</organism>
<proteinExistence type="predicted"/>
<sequence length="190" mass="17384">MAGPAAPESSSRGASGASAASRAGRASAVVGAASAAPAAPAPSGGASFAGASAAVSCVSLVSGGVPAALALVLPGLVVAPPGRGVVGASAGPGLAGVDGVGEAAGRAVPFLAFGFEGVTEAAACLAGPATRETVSVSARVPSAVPSGPDVLGALAWSCGGLVAVLRSATVLSASPFSAVGLLTLPDSLCR</sequence>
<dbReference type="Proteomes" id="UP000272474">
    <property type="component" value="Unassembled WGS sequence"/>
</dbReference>
<dbReference type="AlphaFoldDB" id="A0A3A9YH12"/>
<protein>
    <submittedName>
        <fullName evidence="1">Uncharacterized protein</fullName>
    </submittedName>
</protein>
<reference evidence="1 2" key="1">
    <citation type="journal article" date="2014" name="Int. J. Syst. Evol. Microbiol.">
        <title>Streptomyces hoynatensis sp. nov., isolated from deep marine sediment.</title>
        <authorList>
            <person name="Veyisoglu A."/>
            <person name="Sahin N."/>
        </authorList>
    </citation>
    <scope>NUCLEOTIDE SEQUENCE [LARGE SCALE GENOMIC DNA]</scope>
    <source>
        <strain evidence="1 2">KCTC 29097</strain>
    </source>
</reference>
<name>A0A3A9YH12_9ACTN</name>
<evidence type="ECO:0000313" key="1">
    <source>
        <dbReference type="EMBL" id="RKN36033.1"/>
    </source>
</evidence>
<dbReference type="EMBL" id="RBAL01000033">
    <property type="protein sequence ID" value="RKN36033.1"/>
    <property type="molecule type" value="Genomic_DNA"/>
</dbReference>
<keyword evidence="2" id="KW-1185">Reference proteome</keyword>
<accession>A0A3A9YH12</accession>
<comment type="caution">
    <text evidence="1">The sequence shown here is derived from an EMBL/GenBank/DDBJ whole genome shotgun (WGS) entry which is preliminary data.</text>
</comment>
<evidence type="ECO:0000313" key="2">
    <source>
        <dbReference type="Proteomes" id="UP000272474"/>
    </source>
</evidence>
<gene>
    <name evidence="1" type="ORF">D7294_30145</name>
</gene>